<dbReference type="Proteomes" id="UP000217790">
    <property type="component" value="Unassembled WGS sequence"/>
</dbReference>
<sequence>MRALIAAFDDLPLNIYDPDDYADILVLYMLYGRPDKIFSVYHHAASLANIPIDDYYTPAGTRRWKEQLMPSEIGAVIHALVDALLTSTALPPPSRNYFDRLCALFLCTQRTRRFSKEPDFSS</sequence>
<dbReference type="EMBL" id="KZ293731">
    <property type="protein sequence ID" value="PBK81332.1"/>
    <property type="molecule type" value="Genomic_DNA"/>
</dbReference>
<dbReference type="InParanoid" id="A0A2H3CQ44"/>
<name>A0A2H3CQ44_ARMGA</name>
<accession>A0A2H3CQ44</accession>
<evidence type="ECO:0000313" key="1">
    <source>
        <dbReference type="EMBL" id="PBK81332.1"/>
    </source>
</evidence>
<organism evidence="1 2">
    <name type="scientific">Armillaria gallica</name>
    <name type="common">Bulbous honey fungus</name>
    <name type="synonym">Armillaria bulbosa</name>
    <dbReference type="NCBI Taxonomy" id="47427"/>
    <lineage>
        <taxon>Eukaryota</taxon>
        <taxon>Fungi</taxon>
        <taxon>Dikarya</taxon>
        <taxon>Basidiomycota</taxon>
        <taxon>Agaricomycotina</taxon>
        <taxon>Agaricomycetes</taxon>
        <taxon>Agaricomycetidae</taxon>
        <taxon>Agaricales</taxon>
        <taxon>Marasmiineae</taxon>
        <taxon>Physalacriaceae</taxon>
        <taxon>Armillaria</taxon>
    </lineage>
</organism>
<gene>
    <name evidence="1" type="ORF">ARMGADRAFT_1091351</name>
</gene>
<keyword evidence="2" id="KW-1185">Reference proteome</keyword>
<dbReference type="AlphaFoldDB" id="A0A2H3CQ44"/>
<dbReference type="STRING" id="47427.A0A2H3CQ44"/>
<evidence type="ECO:0000313" key="2">
    <source>
        <dbReference type="Proteomes" id="UP000217790"/>
    </source>
</evidence>
<reference evidence="2" key="1">
    <citation type="journal article" date="2017" name="Nat. Ecol. Evol.">
        <title>Genome expansion and lineage-specific genetic innovations in the forest pathogenic fungi Armillaria.</title>
        <authorList>
            <person name="Sipos G."/>
            <person name="Prasanna A.N."/>
            <person name="Walter M.C."/>
            <person name="O'Connor E."/>
            <person name="Balint B."/>
            <person name="Krizsan K."/>
            <person name="Kiss B."/>
            <person name="Hess J."/>
            <person name="Varga T."/>
            <person name="Slot J."/>
            <person name="Riley R."/>
            <person name="Boka B."/>
            <person name="Rigling D."/>
            <person name="Barry K."/>
            <person name="Lee J."/>
            <person name="Mihaltcheva S."/>
            <person name="LaButti K."/>
            <person name="Lipzen A."/>
            <person name="Waldron R."/>
            <person name="Moloney N.M."/>
            <person name="Sperisen C."/>
            <person name="Kredics L."/>
            <person name="Vagvoelgyi C."/>
            <person name="Patrignani A."/>
            <person name="Fitzpatrick D."/>
            <person name="Nagy I."/>
            <person name="Doyle S."/>
            <person name="Anderson J.B."/>
            <person name="Grigoriev I.V."/>
            <person name="Gueldener U."/>
            <person name="Muensterkoetter M."/>
            <person name="Nagy L.G."/>
        </authorList>
    </citation>
    <scope>NUCLEOTIDE SEQUENCE [LARGE SCALE GENOMIC DNA]</scope>
    <source>
        <strain evidence="2">Ar21-2</strain>
    </source>
</reference>
<proteinExistence type="predicted"/>
<protein>
    <submittedName>
        <fullName evidence="1">Uncharacterized protein</fullName>
    </submittedName>
</protein>